<feature type="transmembrane region" description="Helical" evidence="5">
    <location>
        <begin position="113"/>
        <end position="131"/>
    </location>
</feature>
<dbReference type="Pfam" id="PF08323">
    <property type="entry name" value="Glyco_transf_5"/>
    <property type="match status" value="1"/>
</dbReference>
<keyword evidence="5" id="KW-1133">Transmembrane helix</keyword>
<dbReference type="UniPathway" id="UPA00152"/>
<dbReference type="Gene3D" id="3.40.50.2000">
    <property type="entry name" value="Glycogen Phosphorylase B"/>
    <property type="match status" value="1"/>
</dbReference>
<keyword evidence="2" id="KW-0328">Glycosyltransferase</keyword>
<evidence type="ECO:0000259" key="6">
    <source>
        <dbReference type="Pfam" id="PF08323"/>
    </source>
</evidence>
<evidence type="ECO:0000256" key="5">
    <source>
        <dbReference type="SAM" id="Phobius"/>
    </source>
</evidence>
<name>A0A660KSI3_9ROSI</name>
<gene>
    <name evidence="7" type="ORF">FH972_010870</name>
</gene>
<evidence type="ECO:0000256" key="4">
    <source>
        <dbReference type="ARBA" id="ARBA00022922"/>
    </source>
</evidence>
<keyword evidence="5" id="KW-0472">Membrane</keyword>
<sequence>MATVAASNFASTRSLVNYGVISGAESKAKHGRMLKYATAHEGLRPLNQVDELRVKIMGKVAARQATNYKTFKSWNARSSGIIVCGSGMNLVFVGTEVGPWSKTGGLGDVPGGLPPAMAVSFVFICFVSFFLSQINALNYMINWLVFSLQSILHLARPMGIV</sequence>
<reference evidence="7 8" key="1">
    <citation type="submission" date="2019-06" db="EMBL/GenBank/DDBJ databases">
        <title>A chromosomal-level reference genome of Carpinus fangiana (Coryloideae, Betulaceae).</title>
        <authorList>
            <person name="Yang X."/>
            <person name="Wang Z."/>
            <person name="Zhang L."/>
            <person name="Hao G."/>
            <person name="Liu J."/>
            <person name="Yang Y."/>
        </authorList>
    </citation>
    <scope>NUCLEOTIDE SEQUENCE [LARGE SCALE GENOMIC DNA]</scope>
    <source>
        <strain evidence="7">Cfa_2016G</strain>
        <tissue evidence="7">Leaf</tissue>
    </source>
</reference>
<comment type="pathway">
    <text evidence="1">Glycan biosynthesis; starch biosynthesis.</text>
</comment>
<evidence type="ECO:0000256" key="1">
    <source>
        <dbReference type="ARBA" id="ARBA00004727"/>
    </source>
</evidence>
<evidence type="ECO:0000313" key="8">
    <source>
        <dbReference type="Proteomes" id="UP000327013"/>
    </source>
</evidence>
<dbReference type="InterPro" id="IPR013534">
    <property type="entry name" value="Starch_synth_cat_dom"/>
</dbReference>
<evidence type="ECO:0000256" key="2">
    <source>
        <dbReference type="ARBA" id="ARBA00022676"/>
    </source>
</evidence>
<keyword evidence="3" id="KW-0808">Transferase</keyword>
<protein>
    <recommendedName>
        <fullName evidence="6">Starch synthase catalytic domain-containing protein</fullName>
    </recommendedName>
</protein>
<dbReference type="AlphaFoldDB" id="A0A660KSI3"/>
<dbReference type="EMBL" id="CM017324">
    <property type="protein sequence ID" value="KAE8038348.1"/>
    <property type="molecule type" value="Genomic_DNA"/>
</dbReference>
<dbReference type="GO" id="GO:0019252">
    <property type="term" value="P:starch biosynthetic process"/>
    <property type="evidence" value="ECO:0007669"/>
    <property type="project" value="UniProtKB-UniPathway"/>
</dbReference>
<dbReference type="OrthoDB" id="1748558at2759"/>
<dbReference type="GO" id="GO:0016757">
    <property type="term" value="F:glycosyltransferase activity"/>
    <property type="evidence" value="ECO:0007669"/>
    <property type="project" value="UniProtKB-KW"/>
</dbReference>
<keyword evidence="8" id="KW-1185">Reference proteome</keyword>
<feature type="transmembrane region" description="Helical" evidence="5">
    <location>
        <begin position="74"/>
        <end position="93"/>
    </location>
</feature>
<evidence type="ECO:0000256" key="3">
    <source>
        <dbReference type="ARBA" id="ARBA00022679"/>
    </source>
</evidence>
<evidence type="ECO:0000313" key="7">
    <source>
        <dbReference type="EMBL" id="KAE8038348.1"/>
    </source>
</evidence>
<feature type="domain" description="Starch synthase catalytic" evidence="6">
    <location>
        <begin position="90"/>
        <end position="134"/>
    </location>
</feature>
<keyword evidence="4" id="KW-0750">Starch biosynthesis</keyword>
<dbReference type="Proteomes" id="UP000327013">
    <property type="component" value="Chromosome 4"/>
</dbReference>
<proteinExistence type="predicted"/>
<accession>A0A660KSI3</accession>
<organism evidence="7 8">
    <name type="scientific">Carpinus fangiana</name>
    <dbReference type="NCBI Taxonomy" id="176857"/>
    <lineage>
        <taxon>Eukaryota</taxon>
        <taxon>Viridiplantae</taxon>
        <taxon>Streptophyta</taxon>
        <taxon>Embryophyta</taxon>
        <taxon>Tracheophyta</taxon>
        <taxon>Spermatophyta</taxon>
        <taxon>Magnoliopsida</taxon>
        <taxon>eudicotyledons</taxon>
        <taxon>Gunneridae</taxon>
        <taxon>Pentapetalae</taxon>
        <taxon>rosids</taxon>
        <taxon>fabids</taxon>
        <taxon>Fagales</taxon>
        <taxon>Betulaceae</taxon>
        <taxon>Carpinus</taxon>
    </lineage>
</organism>
<keyword evidence="5" id="KW-0812">Transmembrane</keyword>